<proteinExistence type="predicted"/>
<gene>
    <name evidence="1" type="ORF">ABS764_14005</name>
</gene>
<sequence length="405" mass="47493">MRFLIITQDLRVSGTSQGIIERSFLAKLRKSYPKSVIDVEYIIHTDTEDDLHLLPVDHIQKDIVNIKIPFSTIFFNRFYWRLFHVSLKELYIQKQYAKIISVIDYRDYDYIFIRSAGIDCESILAAHNLPILKKAYITFNEPYPYFWCAGNYEGLSKLHLYRLKKMLSVVEQAKGCIATKFLARDMQFLYGTRKSFFNLPHQFVDSVFEIKKTKSSFFKSKKVSISYHGAIQFGRNLDDLLDVYCELVKENNSIKENTEFFVRLKSSEYNRLKAKYLETDNIYILEGVDFSTSYYEQSIISDINISLENGPIYCSVLLGKAPLLDFVRKRILSLSPLSSEMREIIKNDKYVATYGNNEEIKNKLKVLIEEVLKDEIYDGEVFNNYFSDANFKKQLDEILQSKKLF</sequence>
<name>A0ABW8XXT1_9FLAO</name>
<accession>A0ABW8XXT1</accession>
<evidence type="ECO:0000313" key="1">
    <source>
        <dbReference type="EMBL" id="MFL9831961.1"/>
    </source>
</evidence>
<keyword evidence="2" id="KW-1185">Reference proteome</keyword>
<dbReference type="RefSeq" id="WP_408082409.1">
    <property type="nucleotide sequence ID" value="NZ_JBELQA010000008.1"/>
</dbReference>
<evidence type="ECO:0000313" key="2">
    <source>
        <dbReference type="Proteomes" id="UP001629260"/>
    </source>
</evidence>
<protein>
    <submittedName>
        <fullName evidence="1">Uncharacterized protein</fullName>
    </submittedName>
</protein>
<dbReference type="Proteomes" id="UP001629260">
    <property type="component" value="Unassembled WGS sequence"/>
</dbReference>
<organism evidence="1 2">
    <name type="scientific">Flavobacterium plantiphilum</name>
    <dbReference type="NCBI Taxonomy" id="3163297"/>
    <lineage>
        <taxon>Bacteria</taxon>
        <taxon>Pseudomonadati</taxon>
        <taxon>Bacteroidota</taxon>
        <taxon>Flavobacteriia</taxon>
        <taxon>Flavobacteriales</taxon>
        <taxon>Flavobacteriaceae</taxon>
        <taxon>Flavobacterium</taxon>
    </lineage>
</organism>
<reference evidence="1 2" key="1">
    <citation type="submission" date="2024-06" db="EMBL/GenBank/DDBJ databases">
        <authorList>
            <person name="Kaempfer P."/>
            <person name="Viver T."/>
        </authorList>
    </citation>
    <scope>NUCLEOTIDE SEQUENCE [LARGE SCALE GENOMIC DNA]</scope>
    <source>
        <strain evidence="1 2">ST-87</strain>
    </source>
</reference>
<dbReference type="EMBL" id="JBELQA010000008">
    <property type="protein sequence ID" value="MFL9831961.1"/>
    <property type="molecule type" value="Genomic_DNA"/>
</dbReference>
<comment type="caution">
    <text evidence="1">The sequence shown here is derived from an EMBL/GenBank/DDBJ whole genome shotgun (WGS) entry which is preliminary data.</text>
</comment>